<dbReference type="Gene3D" id="3.10.110.10">
    <property type="entry name" value="Ubiquitin Conjugating Enzyme"/>
    <property type="match status" value="1"/>
</dbReference>
<comment type="caution">
    <text evidence="1">The sequence shown here is derived from an EMBL/GenBank/DDBJ whole genome shotgun (WGS) entry which is preliminary data.</text>
</comment>
<dbReference type="EMBL" id="CAUWAG010000018">
    <property type="protein sequence ID" value="CAJ2512139.1"/>
    <property type="molecule type" value="Genomic_DNA"/>
</dbReference>
<dbReference type="InterPro" id="IPR016135">
    <property type="entry name" value="UBQ-conjugating_enzyme/RWD"/>
</dbReference>
<dbReference type="PANTHER" id="PTHR15955:SF8">
    <property type="entry name" value="RWD DOMAIN-CONTAINING PROTEIN 2B-RELATED"/>
    <property type="match status" value="1"/>
</dbReference>
<dbReference type="Proteomes" id="UP001295740">
    <property type="component" value="Unassembled WGS sequence"/>
</dbReference>
<dbReference type="AlphaFoldDB" id="A0AAI8YP84"/>
<dbReference type="PANTHER" id="PTHR15955">
    <property type="entry name" value="RWD DOMAIN CONTAINING PROTEIN 2"/>
    <property type="match status" value="1"/>
</dbReference>
<dbReference type="SUPFAM" id="SSF54495">
    <property type="entry name" value="UBC-like"/>
    <property type="match status" value="1"/>
</dbReference>
<sequence>MDLAGEDGNEAAARLEAELELLLAMYPDAITFSSRARELRYSHPTNAPGLKATATLVLRLPDAYPVRDFPEVISAVGSRKEDLRSVTKTAFEKPDVAPGEEVLDALVLCFQELLSPQDSPPEQAVPHPTPLSPGRDVRPKTVIIWLHHLLNTNKRKLALSPSMSDSGIVGVTKPGYPGVLVFSGPGAIVDSHVSELRHQKWQAFEVRYDTDDESETKSTWRFSHDKGIREVESMSDVVQAILEPEHRELFLSSIGVK</sequence>
<protein>
    <submittedName>
        <fullName evidence="1">Uu.00g077640.m01.CDS01</fullName>
    </submittedName>
</protein>
<keyword evidence="2" id="KW-1185">Reference proteome</keyword>
<evidence type="ECO:0000313" key="1">
    <source>
        <dbReference type="EMBL" id="CAJ2512139.1"/>
    </source>
</evidence>
<dbReference type="InterPro" id="IPR017359">
    <property type="entry name" value="Phi-like"/>
</dbReference>
<accession>A0AAI8YP84</accession>
<organism evidence="1 2">
    <name type="scientific">Anthostomella pinea</name>
    <dbReference type="NCBI Taxonomy" id="933095"/>
    <lineage>
        <taxon>Eukaryota</taxon>
        <taxon>Fungi</taxon>
        <taxon>Dikarya</taxon>
        <taxon>Ascomycota</taxon>
        <taxon>Pezizomycotina</taxon>
        <taxon>Sordariomycetes</taxon>
        <taxon>Xylariomycetidae</taxon>
        <taxon>Xylariales</taxon>
        <taxon>Xylariaceae</taxon>
        <taxon>Anthostomella</taxon>
    </lineage>
</organism>
<proteinExistence type="predicted"/>
<reference evidence="1" key="1">
    <citation type="submission" date="2023-10" db="EMBL/GenBank/DDBJ databases">
        <authorList>
            <person name="Hackl T."/>
        </authorList>
    </citation>
    <scope>NUCLEOTIDE SEQUENCE</scope>
</reference>
<evidence type="ECO:0000313" key="2">
    <source>
        <dbReference type="Proteomes" id="UP001295740"/>
    </source>
</evidence>
<name>A0AAI8YP84_9PEZI</name>
<gene>
    <name evidence="1" type="ORF">KHLLAP_LOCUS12607</name>
</gene>